<feature type="transmembrane region" description="Helical" evidence="1">
    <location>
        <begin position="100"/>
        <end position="125"/>
    </location>
</feature>
<organism evidence="2">
    <name type="scientific">Medioppia subpectinata</name>
    <dbReference type="NCBI Taxonomy" id="1979941"/>
    <lineage>
        <taxon>Eukaryota</taxon>
        <taxon>Metazoa</taxon>
        <taxon>Ecdysozoa</taxon>
        <taxon>Arthropoda</taxon>
        <taxon>Chelicerata</taxon>
        <taxon>Arachnida</taxon>
        <taxon>Acari</taxon>
        <taxon>Acariformes</taxon>
        <taxon>Sarcoptiformes</taxon>
        <taxon>Oribatida</taxon>
        <taxon>Brachypylina</taxon>
        <taxon>Oppioidea</taxon>
        <taxon>Oppiidae</taxon>
        <taxon>Medioppia</taxon>
    </lineage>
</organism>
<accession>A0A7R9KY29</accession>
<sequence length="183" mass="21188">LNELHSPIIDGKDYLLDKHFMVELTITGSDCIVRTNYKRSVNLVPLSAQQELKRFKSQRLCECISLITIIFGLLLVTITPFLLIPIWVIPNPYSPLMRNVLCLSLLVSVMLLTLAALTGNIYWYYDQRRQKWKWFYHCGKGPEDHYWGATLLHDHKPQKPRAAKKVRTNAIGTDEQVFCDTII</sequence>
<dbReference type="OrthoDB" id="6430294at2759"/>
<protein>
    <submittedName>
        <fullName evidence="2">Uncharacterized protein</fullName>
    </submittedName>
</protein>
<keyword evidence="1" id="KW-0812">Transmembrane</keyword>
<gene>
    <name evidence="2" type="ORF">OSB1V03_LOCUS11623</name>
</gene>
<evidence type="ECO:0000256" key="1">
    <source>
        <dbReference type="SAM" id="Phobius"/>
    </source>
</evidence>
<name>A0A7R9KY29_9ACAR</name>
<proteinExistence type="predicted"/>
<evidence type="ECO:0000313" key="2">
    <source>
        <dbReference type="EMBL" id="CAD7631214.1"/>
    </source>
</evidence>
<keyword evidence="3" id="KW-1185">Reference proteome</keyword>
<dbReference type="AlphaFoldDB" id="A0A7R9KY29"/>
<reference evidence="2" key="1">
    <citation type="submission" date="2020-11" db="EMBL/GenBank/DDBJ databases">
        <authorList>
            <person name="Tran Van P."/>
        </authorList>
    </citation>
    <scope>NUCLEOTIDE SEQUENCE</scope>
</reference>
<feature type="non-terminal residue" evidence="2">
    <location>
        <position position="1"/>
    </location>
</feature>
<keyword evidence="1" id="KW-1133">Transmembrane helix</keyword>
<dbReference type="Proteomes" id="UP000759131">
    <property type="component" value="Unassembled WGS sequence"/>
</dbReference>
<evidence type="ECO:0000313" key="3">
    <source>
        <dbReference type="Proteomes" id="UP000759131"/>
    </source>
</evidence>
<dbReference type="EMBL" id="OC863724">
    <property type="protein sequence ID" value="CAD7631214.1"/>
    <property type="molecule type" value="Genomic_DNA"/>
</dbReference>
<feature type="transmembrane region" description="Helical" evidence="1">
    <location>
        <begin position="63"/>
        <end position="88"/>
    </location>
</feature>
<keyword evidence="1" id="KW-0472">Membrane</keyword>
<dbReference type="EMBL" id="CAJPIZ010009149">
    <property type="protein sequence ID" value="CAG2111644.1"/>
    <property type="molecule type" value="Genomic_DNA"/>
</dbReference>